<dbReference type="Proteomes" id="UP000612899">
    <property type="component" value="Unassembled WGS sequence"/>
</dbReference>
<accession>A0A8J3VG72</accession>
<reference evidence="1" key="1">
    <citation type="submission" date="2021-01" db="EMBL/GenBank/DDBJ databases">
        <title>Whole genome shotgun sequence of Rhizocola hellebori NBRC 109834.</title>
        <authorList>
            <person name="Komaki H."/>
            <person name="Tamura T."/>
        </authorList>
    </citation>
    <scope>NUCLEOTIDE SEQUENCE</scope>
    <source>
        <strain evidence="1">NBRC 109834</strain>
    </source>
</reference>
<protein>
    <submittedName>
        <fullName evidence="1">Uncharacterized protein</fullName>
    </submittedName>
</protein>
<dbReference type="EMBL" id="BONY01000015">
    <property type="protein sequence ID" value="GIH04827.1"/>
    <property type="molecule type" value="Genomic_DNA"/>
</dbReference>
<name>A0A8J3VG72_9ACTN</name>
<gene>
    <name evidence="1" type="ORF">Rhe02_28940</name>
</gene>
<sequence>MIPGGSDICVIENDDPDVIPRLCLTDGDLAVADMRTLRHTVSEKLSSGEAPTVFSQTLLVFKPGKAAHYLGRLRTTLSSCPSSTRAGMKITYSRADGPSAGDEVVSMKVEYRYLKPVEGMPQVRTFRVIVVRLGDQVSVVCDHGWEGAPSQDQTIFNASAEGARLLAVA</sequence>
<organism evidence="1 2">
    <name type="scientific">Rhizocola hellebori</name>
    <dbReference type="NCBI Taxonomy" id="1392758"/>
    <lineage>
        <taxon>Bacteria</taxon>
        <taxon>Bacillati</taxon>
        <taxon>Actinomycetota</taxon>
        <taxon>Actinomycetes</taxon>
        <taxon>Micromonosporales</taxon>
        <taxon>Micromonosporaceae</taxon>
        <taxon>Rhizocola</taxon>
    </lineage>
</organism>
<proteinExistence type="predicted"/>
<comment type="caution">
    <text evidence="1">The sequence shown here is derived from an EMBL/GenBank/DDBJ whole genome shotgun (WGS) entry which is preliminary data.</text>
</comment>
<evidence type="ECO:0000313" key="1">
    <source>
        <dbReference type="EMBL" id="GIH04827.1"/>
    </source>
</evidence>
<keyword evidence="2" id="KW-1185">Reference proteome</keyword>
<evidence type="ECO:0000313" key="2">
    <source>
        <dbReference type="Proteomes" id="UP000612899"/>
    </source>
</evidence>
<dbReference type="AlphaFoldDB" id="A0A8J3VG72"/>